<evidence type="ECO:0000313" key="2">
    <source>
        <dbReference type="Proteomes" id="UP001500974"/>
    </source>
</evidence>
<organism evidence="1 2">
    <name type="scientific">Arthrobacter parietis</name>
    <dbReference type="NCBI Taxonomy" id="271434"/>
    <lineage>
        <taxon>Bacteria</taxon>
        <taxon>Bacillati</taxon>
        <taxon>Actinomycetota</taxon>
        <taxon>Actinomycetes</taxon>
        <taxon>Micrococcales</taxon>
        <taxon>Micrococcaceae</taxon>
        <taxon>Arthrobacter</taxon>
    </lineage>
</organism>
<protein>
    <submittedName>
        <fullName evidence="1">Uncharacterized protein</fullName>
    </submittedName>
</protein>
<keyword evidence="2" id="KW-1185">Reference proteome</keyword>
<proteinExistence type="predicted"/>
<gene>
    <name evidence="1" type="ORF">GCM10009784_13800</name>
</gene>
<reference evidence="1 2" key="1">
    <citation type="journal article" date="2019" name="Int. J. Syst. Evol. Microbiol.">
        <title>The Global Catalogue of Microorganisms (GCM) 10K type strain sequencing project: providing services to taxonomists for standard genome sequencing and annotation.</title>
        <authorList>
            <consortium name="The Broad Institute Genomics Platform"/>
            <consortium name="The Broad Institute Genome Sequencing Center for Infectious Disease"/>
            <person name="Wu L."/>
            <person name="Ma J."/>
        </authorList>
    </citation>
    <scope>NUCLEOTIDE SEQUENCE [LARGE SCALE GENOMIC DNA]</scope>
    <source>
        <strain evidence="1 2">JCM 14917</strain>
    </source>
</reference>
<dbReference type="Proteomes" id="UP001500974">
    <property type="component" value="Unassembled WGS sequence"/>
</dbReference>
<comment type="caution">
    <text evidence="1">The sequence shown here is derived from an EMBL/GenBank/DDBJ whole genome shotgun (WGS) entry which is preliminary data.</text>
</comment>
<dbReference type="EMBL" id="BAAAON010000001">
    <property type="protein sequence ID" value="GAA2174642.1"/>
    <property type="molecule type" value="Genomic_DNA"/>
</dbReference>
<evidence type="ECO:0000313" key="1">
    <source>
        <dbReference type="EMBL" id="GAA2174642.1"/>
    </source>
</evidence>
<name>A0ABN3ATI3_9MICC</name>
<accession>A0ABN3ATI3</accession>
<sequence length="151" mass="15696">MSASREKLYESVTELVSDSSTVVVGEVIAQETDSEKNTVSTVAINSIETPPALGEAIGLPELPILGSGDSVGVRQLGTPDMSETPAPILEVGQSYLLFLRPTELPGEASELFYVVGGVAGIFVADAGTFSRLVRDSGDQLPNQLTTADLAG</sequence>